<accession>A0A4Y2AAU8</accession>
<sequence>SISQRSEEDHDNVSSVLTAHQQTDVFQEDILKVDSAYHLSPHHFLDIFLPICTPERMRTEKD</sequence>
<evidence type="ECO:0000313" key="2">
    <source>
        <dbReference type="Proteomes" id="UP000499080"/>
    </source>
</evidence>
<proteinExistence type="predicted"/>
<evidence type="ECO:0000313" key="1">
    <source>
        <dbReference type="EMBL" id="GBL76932.1"/>
    </source>
</evidence>
<comment type="caution">
    <text evidence="1">The sequence shown here is derived from an EMBL/GenBank/DDBJ whole genome shotgun (WGS) entry which is preliminary data.</text>
</comment>
<name>A0A4Y2AAU8_ARAVE</name>
<gene>
    <name evidence="1" type="ORF">AVEN_12607-2_1</name>
</gene>
<dbReference type="AlphaFoldDB" id="A0A4Y2AAU8"/>
<dbReference type="Proteomes" id="UP000499080">
    <property type="component" value="Unassembled WGS sequence"/>
</dbReference>
<dbReference type="EMBL" id="BGPR01000011">
    <property type="protein sequence ID" value="GBL76932.1"/>
    <property type="molecule type" value="Genomic_DNA"/>
</dbReference>
<keyword evidence="2" id="KW-1185">Reference proteome</keyword>
<feature type="non-terminal residue" evidence="1">
    <location>
        <position position="1"/>
    </location>
</feature>
<organism evidence="1 2">
    <name type="scientific">Araneus ventricosus</name>
    <name type="common">Orbweaver spider</name>
    <name type="synonym">Epeira ventricosa</name>
    <dbReference type="NCBI Taxonomy" id="182803"/>
    <lineage>
        <taxon>Eukaryota</taxon>
        <taxon>Metazoa</taxon>
        <taxon>Ecdysozoa</taxon>
        <taxon>Arthropoda</taxon>
        <taxon>Chelicerata</taxon>
        <taxon>Arachnida</taxon>
        <taxon>Araneae</taxon>
        <taxon>Araneomorphae</taxon>
        <taxon>Entelegynae</taxon>
        <taxon>Araneoidea</taxon>
        <taxon>Araneidae</taxon>
        <taxon>Araneus</taxon>
    </lineage>
</organism>
<reference evidence="1 2" key="1">
    <citation type="journal article" date="2019" name="Sci. Rep.">
        <title>Orb-weaving spider Araneus ventricosus genome elucidates the spidroin gene catalogue.</title>
        <authorList>
            <person name="Kono N."/>
            <person name="Nakamura H."/>
            <person name="Ohtoshi R."/>
            <person name="Moran D.A.P."/>
            <person name="Shinohara A."/>
            <person name="Yoshida Y."/>
            <person name="Fujiwara M."/>
            <person name="Mori M."/>
            <person name="Tomita M."/>
            <person name="Arakawa K."/>
        </authorList>
    </citation>
    <scope>NUCLEOTIDE SEQUENCE [LARGE SCALE GENOMIC DNA]</scope>
</reference>
<protein>
    <submittedName>
        <fullName evidence="1">Uncharacterized protein</fullName>
    </submittedName>
</protein>